<name>A0A8R1YY47_PRIPA</name>
<dbReference type="AlphaFoldDB" id="A0A8R1YY47"/>
<keyword evidence="1" id="KW-1133">Transmembrane helix</keyword>
<keyword evidence="1" id="KW-0472">Membrane</keyword>
<sequence>MQNTLKFNIFLPTRFLLCVYGTAGQIDSAERRMVIAEFERQYGRHIEEAWLLFDNWKHNTFNADLFSSLIVALSLAYLTFYHLTQTAKKSTQGIQLQRKLLIALCAQVRFHFVALSNHHILQASVPGIFVFLPYILSINIPFFRIPTTSIHNLSEPLTCCFPVVDELSQDLGTNKQEVNQMPLMIITKPQEVKPQSNAANTVDNIK</sequence>
<evidence type="ECO:0008006" key="5">
    <source>
        <dbReference type="Google" id="ProtNLM"/>
    </source>
</evidence>
<keyword evidence="2" id="KW-0732">Signal</keyword>
<dbReference type="Proteomes" id="UP000005239">
    <property type="component" value="Unassembled WGS sequence"/>
</dbReference>
<protein>
    <recommendedName>
        <fullName evidence="5">G protein-coupled receptor</fullName>
    </recommendedName>
</protein>
<feature type="transmembrane region" description="Helical" evidence="1">
    <location>
        <begin position="65"/>
        <end position="84"/>
    </location>
</feature>
<keyword evidence="4" id="KW-1185">Reference proteome</keyword>
<gene>
    <name evidence="3" type="primary">WBGene00279168</name>
</gene>
<evidence type="ECO:0000313" key="4">
    <source>
        <dbReference type="Proteomes" id="UP000005239"/>
    </source>
</evidence>
<dbReference type="EnsemblMetazoa" id="PPA40799.1">
    <property type="protein sequence ID" value="PPA40799.1"/>
    <property type="gene ID" value="WBGene00279168"/>
</dbReference>
<evidence type="ECO:0000256" key="2">
    <source>
        <dbReference type="SAM" id="SignalP"/>
    </source>
</evidence>
<evidence type="ECO:0000313" key="3">
    <source>
        <dbReference type="EnsemblMetazoa" id="PPA40799.1"/>
    </source>
</evidence>
<feature type="signal peptide" evidence="2">
    <location>
        <begin position="1"/>
        <end position="24"/>
    </location>
</feature>
<feature type="transmembrane region" description="Helical" evidence="1">
    <location>
        <begin position="120"/>
        <end position="143"/>
    </location>
</feature>
<dbReference type="InterPro" id="IPR019423">
    <property type="entry name" value="7TM_GPCR_serpentine_rcpt_Srj"/>
</dbReference>
<reference evidence="4" key="1">
    <citation type="journal article" date="2008" name="Nat. Genet.">
        <title>The Pristionchus pacificus genome provides a unique perspective on nematode lifestyle and parasitism.</title>
        <authorList>
            <person name="Dieterich C."/>
            <person name="Clifton S.W."/>
            <person name="Schuster L.N."/>
            <person name="Chinwalla A."/>
            <person name="Delehaunty K."/>
            <person name="Dinkelacker I."/>
            <person name="Fulton L."/>
            <person name="Fulton R."/>
            <person name="Godfrey J."/>
            <person name="Minx P."/>
            <person name="Mitreva M."/>
            <person name="Roeseler W."/>
            <person name="Tian H."/>
            <person name="Witte H."/>
            <person name="Yang S.P."/>
            <person name="Wilson R.K."/>
            <person name="Sommer R.J."/>
        </authorList>
    </citation>
    <scope>NUCLEOTIDE SEQUENCE [LARGE SCALE GENOMIC DNA]</scope>
    <source>
        <strain evidence="4">PS312</strain>
    </source>
</reference>
<keyword evidence="1" id="KW-0812">Transmembrane</keyword>
<organism evidence="3 4">
    <name type="scientific">Pristionchus pacificus</name>
    <name type="common">Parasitic nematode worm</name>
    <dbReference type="NCBI Taxonomy" id="54126"/>
    <lineage>
        <taxon>Eukaryota</taxon>
        <taxon>Metazoa</taxon>
        <taxon>Ecdysozoa</taxon>
        <taxon>Nematoda</taxon>
        <taxon>Chromadorea</taxon>
        <taxon>Rhabditida</taxon>
        <taxon>Rhabditina</taxon>
        <taxon>Diplogasteromorpha</taxon>
        <taxon>Diplogasteroidea</taxon>
        <taxon>Neodiplogasteridae</taxon>
        <taxon>Pristionchus</taxon>
    </lineage>
</organism>
<dbReference type="PANTHER" id="PTHR45907:SF16">
    <property type="entry name" value="SERPENTINE RECEPTOR, CLASS J"/>
    <property type="match status" value="1"/>
</dbReference>
<feature type="chain" id="PRO_5035802529" description="G protein-coupled receptor" evidence="2">
    <location>
        <begin position="25"/>
        <end position="206"/>
    </location>
</feature>
<dbReference type="PANTHER" id="PTHR45907">
    <property type="entry name" value="SERPENTINE RECEPTOR, CLASS J"/>
    <property type="match status" value="1"/>
</dbReference>
<reference evidence="3" key="2">
    <citation type="submission" date="2022-06" db="UniProtKB">
        <authorList>
            <consortium name="EnsemblMetazoa"/>
        </authorList>
    </citation>
    <scope>IDENTIFICATION</scope>
    <source>
        <strain evidence="3">PS312</strain>
    </source>
</reference>
<proteinExistence type="predicted"/>
<accession>A0A8R1YY47</accession>
<evidence type="ECO:0000256" key="1">
    <source>
        <dbReference type="SAM" id="Phobius"/>
    </source>
</evidence>